<evidence type="ECO:0000256" key="2">
    <source>
        <dbReference type="ARBA" id="ARBA00010766"/>
    </source>
</evidence>
<organism evidence="8 9">
    <name type="scientific">Octadecabacter arcticus 238</name>
    <dbReference type="NCBI Taxonomy" id="391616"/>
    <lineage>
        <taxon>Bacteria</taxon>
        <taxon>Pseudomonadati</taxon>
        <taxon>Pseudomonadota</taxon>
        <taxon>Alphaproteobacteria</taxon>
        <taxon>Rhodobacterales</taxon>
        <taxon>Roseobacteraceae</taxon>
        <taxon>Octadecabacter</taxon>
    </lineage>
</organism>
<keyword evidence="3" id="KW-0831">Ubiquinone biosynthesis</keyword>
<accession>M9RFN6</accession>
<evidence type="ECO:0000259" key="7">
    <source>
        <dbReference type="Pfam" id="PF08511"/>
    </source>
</evidence>
<dbReference type="RefSeq" id="WP_015493798.1">
    <property type="nucleotide sequence ID" value="NC_020908.1"/>
</dbReference>
<evidence type="ECO:0000256" key="5">
    <source>
        <dbReference type="ARBA" id="ARBA00023121"/>
    </source>
</evidence>
<evidence type="ECO:0000256" key="3">
    <source>
        <dbReference type="ARBA" id="ARBA00022688"/>
    </source>
</evidence>
<dbReference type="GO" id="GO:0008289">
    <property type="term" value="F:lipid binding"/>
    <property type="evidence" value="ECO:0007669"/>
    <property type="project" value="UniProtKB-KW"/>
</dbReference>
<keyword evidence="4" id="KW-0809">Transit peptide</keyword>
<evidence type="ECO:0000256" key="1">
    <source>
        <dbReference type="ARBA" id="ARBA00004749"/>
    </source>
</evidence>
<dbReference type="GO" id="GO:0006744">
    <property type="term" value="P:ubiquinone biosynthetic process"/>
    <property type="evidence" value="ECO:0007669"/>
    <property type="project" value="UniProtKB-KW"/>
</dbReference>
<comment type="similarity">
    <text evidence="2">Belongs to the COQ9 family.</text>
</comment>
<evidence type="ECO:0000256" key="6">
    <source>
        <dbReference type="ARBA" id="ARBA00058104"/>
    </source>
</evidence>
<comment type="function">
    <text evidence="6">Membrane-associated protein that warps the membrane surface to access and bind aromatic isoprenes with high specificity, including ubiquinone (CoQ) isoprene intermediates and presents them directly to COQ7, therefore facilitating the COQ7-mediated hydroxylase step. Participates in the biosynthesis of coenzyme Q, also named ubiquinone, an essential lipid-soluble electron transporter for aerobic cellular respiration.</text>
</comment>
<evidence type="ECO:0000313" key="9">
    <source>
        <dbReference type="Proteomes" id="UP000004688"/>
    </source>
</evidence>
<proteinExistence type="inferred from homology"/>
<dbReference type="EMBL" id="CP003742">
    <property type="protein sequence ID" value="AGI70558.1"/>
    <property type="molecule type" value="Genomic_DNA"/>
</dbReference>
<reference evidence="8 9" key="1">
    <citation type="journal article" date="2013" name="PLoS ONE">
        <title>Poles Apart: Arctic and Antarctic Octadecabacter strains Share High Genome Plasticity and a New Type of Xanthorhodopsin.</title>
        <authorList>
            <person name="Vollmers J."/>
            <person name="Voget S."/>
            <person name="Dietrich S."/>
            <person name="Gollnow K."/>
            <person name="Smits M."/>
            <person name="Meyer K."/>
            <person name="Brinkhoff T."/>
            <person name="Simon M."/>
            <person name="Daniel R."/>
        </authorList>
    </citation>
    <scope>NUCLEOTIDE SEQUENCE [LARGE SCALE GENOMIC DNA]</scope>
    <source>
        <strain evidence="8 9">238</strain>
    </source>
</reference>
<dbReference type="InterPro" id="IPR013718">
    <property type="entry name" value="COQ9_C"/>
</dbReference>
<gene>
    <name evidence="8" type="primary">cOQ9</name>
    <name evidence="8" type="ORF">OA238_c02920</name>
</gene>
<dbReference type="PANTHER" id="PTHR21427:SF19">
    <property type="entry name" value="UBIQUINONE BIOSYNTHESIS PROTEIN COQ9, MITOCHONDRIAL"/>
    <property type="match status" value="1"/>
</dbReference>
<dbReference type="Pfam" id="PF08511">
    <property type="entry name" value="COQ9"/>
    <property type="match status" value="1"/>
</dbReference>
<dbReference type="HOGENOM" id="CLU_057411_3_0_5"/>
<dbReference type="InterPro" id="IPR012762">
    <property type="entry name" value="Ubiq_biosynth_COQ9"/>
</dbReference>
<dbReference type="eggNOG" id="COG5590">
    <property type="taxonomic scope" value="Bacteria"/>
</dbReference>
<comment type="pathway">
    <text evidence="1">Cofactor biosynthesis; ubiquinone biosynthesis.</text>
</comment>
<name>M9RFN6_9RHOB</name>
<protein>
    <submittedName>
        <fullName evidence="8">Putative ubiquinone biosynthesis protein COQ9</fullName>
    </submittedName>
</protein>
<dbReference type="PANTHER" id="PTHR21427">
    <property type="entry name" value="UBIQUINONE BIOSYNTHESIS PROTEIN COQ9, MITOCHONDRIAL"/>
    <property type="match status" value="1"/>
</dbReference>
<evidence type="ECO:0000313" key="8">
    <source>
        <dbReference type="EMBL" id="AGI70558.1"/>
    </source>
</evidence>
<dbReference type="Proteomes" id="UP000004688">
    <property type="component" value="Chromosome"/>
</dbReference>
<dbReference type="STRING" id="391616.OA238_c02920"/>
<sequence>MQTPEVEPDLKPLPDPRALTLLDAILPQVAFDGWSDGAFVAAVDECGLPIVQARSVCPRGATDLAILFHTQGDAAMVAALSSSDLSDMRFRDKVSLAVQLRLDAVTDKEAVRRGSALFGLPHMVPDGSKLIWGTADAIWTALGDTSDDINWYTKRATLSAVYGSVVLYWLGDDTDDGQATSDFIDRRIENVMQFESFKAAVNKNPLLKPLAGAIAQLTSRVKAPSAPPDDLPGSWRTPR</sequence>
<dbReference type="AlphaFoldDB" id="M9RFN6"/>
<feature type="domain" description="COQ9 C-terminal" evidence="7">
    <location>
        <begin position="125"/>
        <end position="195"/>
    </location>
</feature>
<keyword evidence="5" id="KW-0446">Lipid-binding</keyword>
<dbReference type="NCBIfam" id="TIGR02396">
    <property type="entry name" value="diverge_rpsU"/>
    <property type="match status" value="1"/>
</dbReference>
<evidence type="ECO:0000256" key="4">
    <source>
        <dbReference type="ARBA" id="ARBA00022946"/>
    </source>
</evidence>
<keyword evidence="8" id="KW-0830">Ubiquinone</keyword>
<keyword evidence="9" id="KW-1185">Reference proteome</keyword>
<dbReference type="Gene3D" id="1.10.357.10">
    <property type="entry name" value="Tetracycline Repressor, domain 2"/>
    <property type="match status" value="1"/>
</dbReference>
<dbReference type="KEGG" id="oar:OA238_c02920"/>